<gene>
    <name evidence="13" type="ORF">HER31_03210</name>
</gene>
<keyword evidence="2 8" id="KW-0813">Transport</keyword>
<dbReference type="CDD" id="cd01347">
    <property type="entry name" value="ligand_gated_channel"/>
    <property type="match status" value="1"/>
</dbReference>
<reference evidence="13 14" key="1">
    <citation type="submission" date="2020-04" db="EMBL/GenBank/DDBJ databases">
        <title>Ferrimonas sp. S7 isolated from sea water.</title>
        <authorList>
            <person name="Bae S.S."/>
            <person name="Baek K."/>
        </authorList>
    </citation>
    <scope>NUCLEOTIDE SEQUENCE [LARGE SCALE GENOMIC DNA]</scope>
    <source>
        <strain evidence="13 14">S7</strain>
    </source>
</reference>
<accession>A0A6H1UJL5</accession>
<evidence type="ECO:0000259" key="11">
    <source>
        <dbReference type="Pfam" id="PF00593"/>
    </source>
</evidence>
<dbReference type="PANTHER" id="PTHR30069">
    <property type="entry name" value="TONB-DEPENDENT OUTER MEMBRANE RECEPTOR"/>
    <property type="match status" value="1"/>
</dbReference>
<dbReference type="InterPro" id="IPR012910">
    <property type="entry name" value="Plug_dom"/>
</dbReference>
<feature type="chain" id="PRO_5026298017" evidence="10">
    <location>
        <begin position="24"/>
        <end position="654"/>
    </location>
</feature>
<name>A0A6H1UJL5_9GAMM</name>
<dbReference type="SUPFAM" id="SSF56935">
    <property type="entry name" value="Porins"/>
    <property type="match status" value="1"/>
</dbReference>
<feature type="domain" description="TonB-dependent receptor-like beta-barrel" evidence="11">
    <location>
        <begin position="202"/>
        <end position="611"/>
    </location>
</feature>
<keyword evidence="13" id="KW-0675">Receptor</keyword>
<evidence type="ECO:0000256" key="8">
    <source>
        <dbReference type="PROSITE-ProRule" id="PRU01360"/>
    </source>
</evidence>
<dbReference type="InterPro" id="IPR010100">
    <property type="entry name" value="TonB-dep_Cu_rcpt"/>
</dbReference>
<dbReference type="AlphaFoldDB" id="A0A6H1UJL5"/>
<evidence type="ECO:0000256" key="7">
    <source>
        <dbReference type="ARBA" id="ARBA00023237"/>
    </source>
</evidence>
<organism evidence="13 14">
    <name type="scientific">Ferrimonas lipolytica</name>
    <dbReference type="NCBI Taxonomy" id="2724191"/>
    <lineage>
        <taxon>Bacteria</taxon>
        <taxon>Pseudomonadati</taxon>
        <taxon>Pseudomonadota</taxon>
        <taxon>Gammaproteobacteria</taxon>
        <taxon>Alteromonadales</taxon>
        <taxon>Ferrimonadaceae</taxon>
        <taxon>Ferrimonas</taxon>
    </lineage>
</organism>
<evidence type="ECO:0000256" key="1">
    <source>
        <dbReference type="ARBA" id="ARBA00004571"/>
    </source>
</evidence>
<evidence type="ECO:0000256" key="3">
    <source>
        <dbReference type="ARBA" id="ARBA00022452"/>
    </source>
</evidence>
<dbReference type="Gene3D" id="2.170.130.10">
    <property type="entry name" value="TonB-dependent receptor, plug domain"/>
    <property type="match status" value="1"/>
</dbReference>
<dbReference type="Pfam" id="PF07715">
    <property type="entry name" value="Plug"/>
    <property type="match status" value="1"/>
</dbReference>
<dbReference type="InterPro" id="IPR039426">
    <property type="entry name" value="TonB-dep_rcpt-like"/>
</dbReference>
<feature type="signal peptide" evidence="10">
    <location>
        <begin position="1"/>
        <end position="23"/>
    </location>
</feature>
<keyword evidence="3 8" id="KW-1134">Transmembrane beta strand</keyword>
<keyword evidence="4 8" id="KW-0812">Transmembrane</keyword>
<dbReference type="InterPro" id="IPR000531">
    <property type="entry name" value="Beta-barrel_TonB"/>
</dbReference>
<dbReference type="Gene3D" id="2.40.170.20">
    <property type="entry name" value="TonB-dependent receptor, beta-barrel domain"/>
    <property type="match status" value="1"/>
</dbReference>
<protein>
    <submittedName>
        <fullName evidence="13">TonB-dependent copper receptor</fullName>
    </submittedName>
</protein>
<dbReference type="GO" id="GO:0044718">
    <property type="term" value="P:siderophore transmembrane transport"/>
    <property type="evidence" value="ECO:0007669"/>
    <property type="project" value="TreeGrafter"/>
</dbReference>
<evidence type="ECO:0000256" key="4">
    <source>
        <dbReference type="ARBA" id="ARBA00022692"/>
    </source>
</evidence>
<evidence type="ECO:0000256" key="10">
    <source>
        <dbReference type="SAM" id="SignalP"/>
    </source>
</evidence>
<evidence type="ECO:0000256" key="9">
    <source>
        <dbReference type="RuleBase" id="RU003357"/>
    </source>
</evidence>
<evidence type="ECO:0000256" key="2">
    <source>
        <dbReference type="ARBA" id="ARBA00022448"/>
    </source>
</evidence>
<keyword evidence="6 8" id="KW-0472">Membrane</keyword>
<evidence type="ECO:0000256" key="5">
    <source>
        <dbReference type="ARBA" id="ARBA00023077"/>
    </source>
</evidence>
<keyword evidence="10" id="KW-0732">Signal</keyword>
<comment type="similarity">
    <text evidence="8 9">Belongs to the TonB-dependent receptor family.</text>
</comment>
<feature type="domain" description="TonB-dependent receptor plug" evidence="12">
    <location>
        <begin position="62"/>
        <end position="148"/>
    </location>
</feature>
<dbReference type="GO" id="GO:0009279">
    <property type="term" value="C:cell outer membrane"/>
    <property type="evidence" value="ECO:0007669"/>
    <property type="project" value="UniProtKB-SubCell"/>
</dbReference>
<evidence type="ECO:0000313" key="14">
    <source>
        <dbReference type="Proteomes" id="UP000501602"/>
    </source>
</evidence>
<dbReference type="PANTHER" id="PTHR30069:SF49">
    <property type="entry name" value="OUTER MEMBRANE PROTEIN C"/>
    <property type="match status" value="1"/>
</dbReference>
<dbReference type="GO" id="GO:0015344">
    <property type="term" value="F:siderophore uptake transmembrane transporter activity"/>
    <property type="evidence" value="ECO:0007669"/>
    <property type="project" value="TreeGrafter"/>
</dbReference>
<evidence type="ECO:0000313" key="13">
    <source>
        <dbReference type="EMBL" id="QIZ78800.1"/>
    </source>
</evidence>
<dbReference type="InterPro" id="IPR037066">
    <property type="entry name" value="Plug_dom_sf"/>
</dbReference>
<evidence type="ECO:0000259" key="12">
    <source>
        <dbReference type="Pfam" id="PF07715"/>
    </source>
</evidence>
<keyword evidence="5 9" id="KW-0798">TonB box</keyword>
<keyword evidence="7 8" id="KW-0998">Cell outer membrane</keyword>
<evidence type="ECO:0000256" key="6">
    <source>
        <dbReference type="ARBA" id="ARBA00023136"/>
    </source>
</evidence>
<dbReference type="KEGG" id="fes:HER31_03210"/>
<dbReference type="EMBL" id="CP051180">
    <property type="protein sequence ID" value="QIZ78800.1"/>
    <property type="molecule type" value="Genomic_DNA"/>
</dbReference>
<keyword evidence="14" id="KW-1185">Reference proteome</keyword>
<dbReference type="Pfam" id="PF00593">
    <property type="entry name" value="TonB_dep_Rec_b-barrel"/>
    <property type="match status" value="1"/>
</dbReference>
<proteinExistence type="inferred from homology"/>
<sequence length="654" mass="71649">MNVKLMTMAAAVQCAMWAPQALATEGCGDRSCDETMVVVADTMDRALTTVADPKLPRQPIPTFDGSGFLKTIPGFNVTRKGGAGGDISLRGMAGSRISVINDGQQMGGTCGGRMDPPTNYIAPETYEQVTVIKGPQTVKYGPVGSAGTVLFERDHFGMDEQGVEGRASMTVGSNDRLDYVTELKVGDQQHYWSLDLNGSESDNFEDGDGNEIQSRYDRDNLNAAIGWTPTEASVVELNYGESSGEAEYADRANKARVIDNENWSLLAKTDIDHQFLRGLEFLGYWNENDHIMDTFDTGGDDASGVNPRRTTYGAHLWVELELNLNWQATIGVDFINSTQDMRSGSSLNELAAAAYKDVFSQENIGIFIESENGIGNGSLFTGLRYDQWQTELHGTWAGGDKDTDNNDDLFSGFVRYQYDIGVHQYYVGLGHSERIADYWETMKFGKKLELDTEKTNQLDIGWIYSGPIELTASLFYADLQDYILIDTNSAPNARNVDATLYGGEASAKYNFSDHWSAVTTVAYSHGDNDSDDVALGQVSPLEGRLAVNYQAEAWSFGALWRLVDKQDRVAEGQGNIVGQDLGETAGFGVLSLNGAWDHSDAVSVSFGIDNLLDKTYAEHIAKSGAGNDALPINERTEQVNEPGRTGWIKLSYQF</sequence>
<dbReference type="InterPro" id="IPR036942">
    <property type="entry name" value="Beta-barrel_TonB_sf"/>
</dbReference>
<dbReference type="PROSITE" id="PS52016">
    <property type="entry name" value="TONB_DEPENDENT_REC_3"/>
    <property type="match status" value="1"/>
</dbReference>
<dbReference type="NCBIfam" id="TIGR01778">
    <property type="entry name" value="TonB-copper"/>
    <property type="match status" value="1"/>
</dbReference>
<comment type="subcellular location">
    <subcellularLocation>
        <location evidence="1 8">Cell outer membrane</location>
        <topology evidence="1 8">Multi-pass membrane protein</topology>
    </subcellularLocation>
</comment>
<dbReference type="Proteomes" id="UP000501602">
    <property type="component" value="Chromosome"/>
</dbReference>